<evidence type="ECO:0000259" key="5">
    <source>
        <dbReference type="PROSITE" id="PS51733"/>
    </source>
</evidence>
<dbReference type="EC" id="6.3.4.15" evidence="4"/>
<name>A0AA45WP11_9BACL</name>
<dbReference type="InterPro" id="IPR045864">
    <property type="entry name" value="aa-tRNA-synth_II/BPL/LPL"/>
</dbReference>
<reference evidence="6" key="1">
    <citation type="submission" date="2017-05" db="EMBL/GenBank/DDBJ databases">
        <authorList>
            <person name="Varghese N."/>
            <person name="Submissions S."/>
        </authorList>
    </citation>
    <scope>NUCLEOTIDE SEQUENCE</scope>
    <source>
        <strain evidence="6">DSM 45262</strain>
    </source>
</reference>
<keyword evidence="4" id="KW-0678">Repressor</keyword>
<dbReference type="CDD" id="cd16442">
    <property type="entry name" value="BPL"/>
    <property type="match status" value="1"/>
</dbReference>
<evidence type="ECO:0000256" key="3">
    <source>
        <dbReference type="ARBA" id="ARBA00023267"/>
    </source>
</evidence>
<dbReference type="GO" id="GO:0003677">
    <property type="term" value="F:DNA binding"/>
    <property type="evidence" value="ECO:0007669"/>
    <property type="project" value="UniProtKB-UniRule"/>
</dbReference>
<keyword evidence="4" id="KW-0067">ATP-binding</keyword>
<comment type="function">
    <text evidence="4">Acts both as a biotin--[acetyl-CoA-carboxylase] ligase and a repressor.</text>
</comment>
<feature type="binding site" evidence="4">
    <location>
        <position position="118"/>
    </location>
    <ligand>
        <name>biotin</name>
        <dbReference type="ChEBI" id="CHEBI:57586"/>
    </ligand>
</feature>
<dbReference type="InterPro" id="IPR030855">
    <property type="entry name" value="Bifunct_BirA"/>
</dbReference>
<keyword evidence="4" id="KW-0547">Nucleotide-binding</keyword>
<sequence>MGQSIRNELIRVLIANDAVFMSGEEISRKVGVSRAAIWKHIEELRQEGYEIEARPRHGYRLVHRPDRMAPEEIYPHLRTDVFGREIKYLAQTESTQIVAHQWAREGAPEGAVVIAEEQLQGRGRLGRAWHSPPGTGIWMSMILRPPIPLSHAPHLTLLASVAVQAALAESTGLPVKIKWPNDLLIHGKKVCGILTELRGEQDQIHYVIMGMGINVNVKTDDWPDWLKHVGTSLMHECARPIHRASLAAGILYELERMYQMYLRQGFGPIRKAWHERAGMLGKQITARTTQGTMTGIAQELNEQGALLLRTQQGVVPVYSAEIEWRVNQ</sequence>
<dbReference type="Pfam" id="PF08279">
    <property type="entry name" value="HTH_11"/>
    <property type="match status" value="1"/>
</dbReference>
<evidence type="ECO:0000256" key="1">
    <source>
        <dbReference type="ARBA" id="ARBA00022598"/>
    </source>
</evidence>
<dbReference type="PROSITE" id="PS51733">
    <property type="entry name" value="BPL_LPL_CATALYTIC"/>
    <property type="match status" value="1"/>
</dbReference>
<dbReference type="GO" id="GO:0005737">
    <property type="term" value="C:cytoplasm"/>
    <property type="evidence" value="ECO:0007669"/>
    <property type="project" value="TreeGrafter"/>
</dbReference>
<dbReference type="InterPro" id="IPR004143">
    <property type="entry name" value="BPL_LPL_catalytic"/>
</dbReference>
<dbReference type="InterPro" id="IPR036390">
    <property type="entry name" value="WH_DNA-bd_sf"/>
</dbReference>
<dbReference type="Gene3D" id="2.30.30.100">
    <property type="match status" value="1"/>
</dbReference>
<dbReference type="GO" id="GO:0004077">
    <property type="term" value="F:biotin--[biotin carboxyl-carrier protein] ligase activity"/>
    <property type="evidence" value="ECO:0007669"/>
    <property type="project" value="UniProtKB-UniRule"/>
</dbReference>
<dbReference type="AlphaFoldDB" id="A0AA45WP11"/>
<keyword evidence="4" id="KW-0804">Transcription</keyword>
<dbReference type="NCBIfam" id="TIGR00121">
    <property type="entry name" value="birA_ligase"/>
    <property type="match status" value="1"/>
</dbReference>
<evidence type="ECO:0000313" key="6">
    <source>
        <dbReference type="EMBL" id="SMP20220.1"/>
    </source>
</evidence>
<evidence type="ECO:0000256" key="4">
    <source>
        <dbReference type="HAMAP-Rule" id="MF_00978"/>
    </source>
</evidence>
<feature type="domain" description="BPL/LPL catalytic" evidence="5">
    <location>
        <begin position="71"/>
        <end position="262"/>
    </location>
</feature>
<dbReference type="PANTHER" id="PTHR12835">
    <property type="entry name" value="BIOTIN PROTEIN LIGASE"/>
    <property type="match status" value="1"/>
</dbReference>
<dbReference type="InterPro" id="IPR004408">
    <property type="entry name" value="Biotin_CoA_COase_ligase"/>
</dbReference>
<dbReference type="Pfam" id="PF03099">
    <property type="entry name" value="BPL_LplA_LipB"/>
    <property type="match status" value="1"/>
</dbReference>
<proteinExistence type="inferred from homology"/>
<keyword evidence="4" id="KW-0805">Transcription regulation</keyword>
<dbReference type="InterPro" id="IPR003142">
    <property type="entry name" value="BPL_C"/>
</dbReference>
<dbReference type="SUPFAM" id="SSF55681">
    <property type="entry name" value="Class II aaRS and biotin synthetases"/>
    <property type="match status" value="1"/>
</dbReference>
<dbReference type="Gene3D" id="1.10.10.10">
    <property type="entry name" value="Winged helix-like DNA-binding domain superfamily/Winged helix DNA-binding domain"/>
    <property type="match status" value="1"/>
</dbReference>
<dbReference type="Proteomes" id="UP001157946">
    <property type="component" value="Unassembled WGS sequence"/>
</dbReference>
<keyword evidence="3 4" id="KW-0092">Biotin</keyword>
<dbReference type="GO" id="GO:0005524">
    <property type="term" value="F:ATP binding"/>
    <property type="evidence" value="ECO:0007669"/>
    <property type="project" value="UniProtKB-UniRule"/>
</dbReference>
<accession>A0AA45WP11</accession>
<gene>
    <name evidence="4" type="primary">birA</name>
    <name evidence="6" type="ORF">SAMN06265361_103367</name>
</gene>
<dbReference type="InterPro" id="IPR011991">
    <property type="entry name" value="ArsR-like_HTH"/>
</dbReference>
<dbReference type="SUPFAM" id="SSF46785">
    <property type="entry name" value="Winged helix' DNA-binding domain"/>
    <property type="match status" value="1"/>
</dbReference>
<keyword evidence="7" id="KW-1185">Reference proteome</keyword>
<dbReference type="HAMAP" id="MF_00978">
    <property type="entry name" value="Bifunct_BirA"/>
    <property type="match status" value="1"/>
</dbReference>
<dbReference type="CDD" id="cd00090">
    <property type="entry name" value="HTH_ARSR"/>
    <property type="match status" value="1"/>
</dbReference>
<protein>
    <recommendedName>
        <fullName evidence="4">Bifunctional ligase/repressor BirA</fullName>
    </recommendedName>
    <alternativeName>
        <fullName evidence="4">Biotin--[acetyl-CoA-carboxylase] ligase</fullName>
        <ecNumber evidence="4">6.3.4.15</ecNumber>
    </alternativeName>
    <alternativeName>
        <fullName evidence="4">Biotin--protein ligase</fullName>
    </alternativeName>
    <alternativeName>
        <fullName evidence="4">Biotin-[acetyl-CoA carboxylase] synthetase</fullName>
    </alternativeName>
</protein>
<dbReference type="PANTHER" id="PTHR12835:SF5">
    <property type="entry name" value="BIOTIN--PROTEIN LIGASE"/>
    <property type="match status" value="1"/>
</dbReference>
<dbReference type="InterPro" id="IPR013196">
    <property type="entry name" value="HTH_11"/>
</dbReference>
<dbReference type="Gene3D" id="3.30.930.10">
    <property type="entry name" value="Bira Bifunctional Protein, Domain 2"/>
    <property type="match status" value="1"/>
</dbReference>
<dbReference type="GO" id="GO:0009249">
    <property type="term" value="P:protein lipoylation"/>
    <property type="evidence" value="ECO:0007669"/>
    <property type="project" value="UniProtKB-ARBA"/>
</dbReference>
<feature type="binding site" evidence="4">
    <location>
        <position position="189"/>
    </location>
    <ligand>
        <name>biotin</name>
        <dbReference type="ChEBI" id="CHEBI:57586"/>
    </ligand>
</feature>
<dbReference type="EMBL" id="FXTU01000003">
    <property type="protein sequence ID" value="SMP20220.1"/>
    <property type="molecule type" value="Genomic_DNA"/>
</dbReference>
<organism evidence="6 7">
    <name type="scientific">Laceyella tengchongensis</name>
    <dbReference type="NCBI Taxonomy" id="574699"/>
    <lineage>
        <taxon>Bacteria</taxon>
        <taxon>Bacillati</taxon>
        <taxon>Bacillota</taxon>
        <taxon>Bacilli</taxon>
        <taxon>Bacillales</taxon>
        <taxon>Thermoactinomycetaceae</taxon>
        <taxon>Laceyella</taxon>
    </lineage>
</organism>
<comment type="caution">
    <text evidence="4">Lacks conserved residue(s) required for the propagation of feature annotation.</text>
</comment>
<dbReference type="Pfam" id="PF02237">
    <property type="entry name" value="BPL_C"/>
    <property type="match status" value="1"/>
</dbReference>
<dbReference type="GO" id="GO:0016740">
    <property type="term" value="F:transferase activity"/>
    <property type="evidence" value="ECO:0007669"/>
    <property type="project" value="UniProtKB-ARBA"/>
</dbReference>
<comment type="similarity">
    <text evidence="4">Belongs to the biotin--protein ligase family.</text>
</comment>
<feature type="DNA-binding region" description="H-T-H motif" evidence="4">
    <location>
        <begin position="23"/>
        <end position="42"/>
    </location>
</feature>
<dbReference type="GO" id="GO:0006355">
    <property type="term" value="P:regulation of DNA-templated transcription"/>
    <property type="evidence" value="ECO:0007669"/>
    <property type="project" value="UniProtKB-UniRule"/>
</dbReference>
<evidence type="ECO:0000313" key="7">
    <source>
        <dbReference type="Proteomes" id="UP001157946"/>
    </source>
</evidence>
<evidence type="ECO:0000256" key="2">
    <source>
        <dbReference type="ARBA" id="ARBA00023125"/>
    </source>
</evidence>
<comment type="catalytic activity">
    <reaction evidence="4">
        <text>biotin + L-lysyl-[protein] + ATP = N(6)-biotinyl-L-lysyl-[protein] + AMP + diphosphate + H(+)</text>
        <dbReference type="Rhea" id="RHEA:11756"/>
        <dbReference type="Rhea" id="RHEA-COMP:9752"/>
        <dbReference type="Rhea" id="RHEA-COMP:10505"/>
        <dbReference type="ChEBI" id="CHEBI:15378"/>
        <dbReference type="ChEBI" id="CHEBI:29969"/>
        <dbReference type="ChEBI" id="CHEBI:30616"/>
        <dbReference type="ChEBI" id="CHEBI:33019"/>
        <dbReference type="ChEBI" id="CHEBI:57586"/>
        <dbReference type="ChEBI" id="CHEBI:83144"/>
        <dbReference type="ChEBI" id="CHEBI:456215"/>
        <dbReference type="EC" id="6.3.4.15"/>
    </reaction>
</comment>
<keyword evidence="1 4" id="KW-0436">Ligase</keyword>
<feature type="binding site" evidence="4">
    <location>
        <begin position="122"/>
        <end position="124"/>
    </location>
    <ligand>
        <name>biotin</name>
        <dbReference type="ChEBI" id="CHEBI:57586"/>
    </ligand>
</feature>
<comment type="caution">
    <text evidence="6">The sequence shown here is derived from an EMBL/GenBank/DDBJ whole genome shotgun (WGS) entry which is preliminary data.</text>
</comment>
<keyword evidence="2 4" id="KW-0238">DNA-binding</keyword>
<dbReference type="InterPro" id="IPR036388">
    <property type="entry name" value="WH-like_DNA-bd_sf"/>
</dbReference>